<evidence type="ECO:0000256" key="2">
    <source>
        <dbReference type="ARBA" id="ARBA00004429"/>
    </source>
</evidence>
<keyword evidence="9 11" id="KW-1133">Transmembrane helix</keyword>
<dbReference type="EMBL" id="QUWK01000012">
    <property type="protein sequence ID" value="RFU94128.1"/>
    <property type="molecule type" value="Genomic_DNA"/>
</dbReference>
<feature type="transmembrane region" description="Helical" evidence="11">
    <location>
        <begin position="251"/>
        <end position="271"/>
    </location>
</feature>
<dbReference type="Pfam" id="PF00528">
    <property type="entry name" value="BPD_transp_1"/>
    <property type="match status" value="1"/>
</dbReference>
<dbReference type="Gene3D" id="1.10.3720.10">
    <property type="entry name" value="MetI-like"/>
    <property type="match status" value="1"/>
</dbReference>
<dbReference type="FunFam" id="1.10.3720.10:FF:000033">
    <property type="entry name" value="Polar amino acid ABC transporter permease"/>
    <property type="match status" value="1"/>
</dbReference>
<dbReference type="RefSeq" id="WP_117331065.1">
    <property type="nucleotide sequence ID" value="NZ_QUWK01000012.1"/>
</dbReference>
<keyword evidence="7 11" id="KW-0812">Transmembrane</keyword>
<dbReference type="InterPro" id="IPR035906">
    <property type="entry name" value="MetI-like_sf"/>
</dbReference>
<proteinExistence type="inferred from homology"/>
<dbReference type="PANTHER" id="PTHR30614:SF20">
    <property type="entry name" value="GLUTAMINE TRANSPORT SYSTEM PERMEASE PROTEIN GLNP"/>
    <property type="match status" value="1"/>
</dbReference>
<dbReference type="InterPro" id="IPR010065">
    <property type="entry name" value="AA_ABC_transptr_permease_3TM"/>
</dbReference>
<dbReference type="GO" id="GO:0022857">
    <property type="term" value="F:transmembrane transporter activity"/>
    <property type="evidence" value="ECO:0007669"/>
    <property type="project" value="InterPro"/>
</dbReference>
<dbReference type="CDD" id="cd06261">
    <property type="entry name" value="TM_PBP2"/>
    <property type="match status" value="1"/>
</dbReference>
<evidence type="ECO:0000256" key="7">
    <source>
        <dbReference type="ARBA" id="ARBA00022692"/>
    </source>
</evidence>
<feature type="transmembrane region" description="Helical" evidence="11">
    <location>
        <begin position="55"/>
        <end position="72"/>
    </location>
</feature>
<evidence type="ECO:0000256" key="8">
    <source>
        <dbReference type="ARBA" id="ARBA00022970"/>
    </source>
</evidence>
<dbReference type="PANTHER" id="PTHR30614">
    <property type="entry name" value="MEMBRANE COMPONENT OF AMINO ACID ABC TRANSPORTER"/>
    <property type="match status" value="1"/>
</dbReference>
<reference evidence="13 14" key="2">
    <citation type="submission" date="2018-09" db="EMBL/GenBank/DDBJ databases">
        <title>Genome of Sphaerochaeta halotolerans strain 4-11.</title>
        <authorList>
            <person name="Nazina T.N."/>
            <person name="Sokolova D.S."/>
        </authorList>
    </citation>
    <scope>NUCLEOTIDE SEQUENCE [LARGE SCALE GENOMIC DNA]</scope>
    <source>
        <strain evidence="13 14">4-11</strain>
    </source>
</reference>
<evidence type="ECO:0000313" key="14">
    <source>
        <dbReference type="Proteomes" id="UP000264002"/>
    </source>
</evidence>
<gene>
    <name evidence="13" type="ORF">DYP60_11010</name>
</gene>
<comment type="caution">
    <text evidence="13">The sequence shown here is derived from an EMBL/GenBank/DDBJ whole genome shotgun (WGS) entry which is preliminary data.</text>
</comment>
<evidence type="ECO:0000256" key="10">
    <source>
        <dbReference type="ARBA" id="ARBA00023136"/>
    </source>
</evidence>
<dbReference type="PROSITE" id="PS50928">
    <property type="entry name" value="ABC_TM1"/>
    <property type="match status" value="1"/>
</dbReference>
<evidence type="ECO:0000256" key="5">
    <source>
        <dbReference type="ARBA" id="ARBA00022448"/>
    </source>
</evidence>
<dbReference type="Proteomes" id="UP000264002">
    <property type="component" value="Unassembled WGS sequence"/>
</dbReference>
<keyword evidence="8" id="KW-0029">Amino-acid transport</keyword>
<evidence type="ECO:0000256" key="9">
    <source>
        <dbReference type="ARBA" id="ARBA00022989"/>
    </source>
</evidence>
<dbReference type="GO" id="GO:0006865">
    <property type="term" value="P:amino acid transport"/>
    <property type="evidence" value="ECO:0007669"/>
    <property type="project" value="UniProtKB-KW"/>
</dbReference>
<comment type="function">
    <text evidence="1">Part of the binding-protein-dependent transport system for glutamine; probably responsible for the translocation of the substrate across the membrane.</text>
</comment>
<evidence type="ECO:0000256" key="11">
    <source>
        <dbReference type="RuleBase" id="RU363032"/>
    </source>
</evidence>
<dbReference type="OrthoDB" id="9774451at2"/>
<evidence type="ECO:0000256" key="1">
    <source>
        <dbReference type="ARBA" id="ARBA00003159"/>
    </source>
</evidence>
<keyword evidence="5 11" id="KW-0813">Transport</keyword>
<evidence type="ECO:0000259" key="12">
    <source>
        <dbReference type="PROSITE" id="PS50928"/>
    </source>
</evidence>
<protein>
    <recommendedName>
        <fullName evidence="4">Putative glutamine transport system permease protein GlnP</fullName>
    </recommendedName>
</protein>
<evidence type="ECO:0000256" key="3">
    <source>
        <dbReference type="ARBA" id="ARBA00010072"/>
    </source>
</evidence>
<reference evidence="14" key="1">
    <citation type="submission" date="2018-08" db="EMBL/GenBank/DDBJ databases">
        <authorList>
            <person name="Grouzdev D.S."/>
            <person name="Krutkina M.S."/>
        </authorList>
    </citation>
    <scope>NUCLEOTIDE SEQUENCE [LARGE SCALE GENOMIC DNA]</scope>
    <source>
        <strain evidence="14">4-11</strain>
    </source>
</reference>
<name>A0A372MFG2_9SPIR</name>
<comment type="similarity">
    <text evidence="3">Belongs to the binding-protein-dependent transport system permease family. HisMQ subfamily.</text>
</comment>
<comment type="subcellular location">
    <subcellularLocation>
        <location evidence="2">Cell inner membrane</location>
        <topology evidence="2">Multi-pass membrane protein</topology>
    </subcellularLocation>
    <subcellularLocation>
        <location evidence="11">Cell membrane</location>
        <topology evidence="11">Multi-pass membrane protein</topology>
    </subcellularLocation>
</comment>
<evidence type="ECO:0000256" key="4">
    <source>
        <dbReference type="ARBA" id="ARBA00016506"/>
    </source>
</evidence>
<dbReference type="NCBIfam" id="TIGR01726">
    <property type="entry name" value="HEQRo_perm_3TM"/>
    <property type="match status" value="1"/>
</dbReference>
<dbReference type="InterPro" id="IPR000515">
    <property type="entry name" value="MetI-like"/>
</dbReference>
<keyword evidence="10 11" id="KW-0472">Membrane</keyword>
<evidence type="ECO:0000256" key="6">
    <source>
        <dbReference type="ARBA" id="ARBA00022475"/>
    </source>
</evidence>
<accession>A0A372MFG2</accession>
<evidence type="ECO:0000313" key="13">
    <source>
        <dbReference type="EMBL" id="RFU94128.1"/>
    </source>
</evidence>
<dbReference type="AlphaFoldDB" id="A0A372MFG2"/>
<feature type="transmembrane region" description="Helical" evidence="11">
    <location>
        <begin position="153"/>
        <end position="172"/>
    </location>
</feature>
<sequence>MEKQPFDNETAKIQKIRDQVVSVDLTAQKKRALTIQMTDGVLIPRKDDGHVLNSWRITFFSAIILLASLVMFKPQPYRDIFMVTIKGTPVTFQATIFAILGALVIGTATGLGSVSKRRWVNMLSGVYVELIRGIPLLVQLIFIYYAMGRFFRIQGMAAAVVALSICFGAYMGEIVRAGIQAIPKGQMEAAIALGLSRSQAFRYVILPQTVKVILPAIGNEFISMLKDSSLVSAIALSDILRKGREYISRTFLSLETMLVVALIYLIITLLLSRLVGLLEERLHKNG</sequence>
<keyword evidence="14" id="KW-1185">Reference proteome</keyword>
<feature type="transmembrane region" description="Helical" evidence="11">
    <location>
        <begin position="126"/>
        <end position="147"/>
    </location>
</feature>
<dbReference type="GO" id="GO:0043190">
    <property type="term" value="C:ATP-binding cassette (ABC) transporter complex"/>
    <property type="evidence" value="ECO:0007669"/>
    <property type="project" value="InterPro"/>
</dbReference>
<dbReference type="InterPro" id="IPR043429">
    <property type="entry name" value="ArtM/GltK/GlnP/TcyL/YhdX-like"/>
</dbReference>
<feature type="domain" description="ABC transmembrane type-1" evidence="12">
    <location>
        <begin position="88"/>
        <end position="275"/>
    </location>
</feature>
<keyword evidence="6" id="KW-1003">Cell membrane</keyword>
<feature type="transmembrane region" description="Helical" evidence="11">
    <location>
        <begin position="92"/>
        <end position="114"/>
    </location>
</feature>
<dbReference type="SUPFAM" id="SSF161098">
    <property type="entry name" value="MetI-like"/>
    <property type="match status" value="1"/>
</dbReference>
<organism evidence="13 14">
    <name type="scientific">Sphaerochaeta halotolerans</name>
    <dbReference type="NCBI Taxonomy" id="2293840"/>
    <lineage>
        <taxon>Bacteria</taxon>
        <taxon>Pseudomonadati</taxon>
        <taxon>Spirochaetota</taxon>
        <taxon>Spirochaetia</taxon>
        <taxon>Spirochaetales</taxon>
        <taxon>Sphaerochaetaceae</taxon>
        <taxon>Sphaerochaeta</taxon>
    </lineage>
</organism>